<accession>A0A7C3V9R8</accession>
<sequence length="233" mass="25464">MRRGGFVLVLMMWLGLGGCAGGPGFRDTVGVGQREADLVARRGQPQEIQPAPGGGRFYIYTSDNLDQTAAMGGGAWVKPDQEYYRLNDQGVITEVVRYPYGKRNFLFPGREKQVQVAQAAPTASESKAPPAAPVPPAVSPPAAQTPAPPAPTAKDAATRLELNLSRAEVQRLLGPPERTEGFRAGNRGIIVWYYLLENQPGRRVLTPLVFEDGRLSGWGEDYYRRRLRETASP</sequence>
<comment type="caution">
    <text evidence="3">The sequence shown here is derived from an EMBL/GenBank/DDBJ whole genome shotgun (WGS) entry which is preliminary data.</text>
</comment>
<keyword evidence="1" id="KW-0732">Signal</keyword>
<feature type="compositionally biased region" description="Low complexity" evidence="2">
    <location>
        <begin position="119"/>
        <end position="129"/>
    </location>
</feature>
<evidence type="ECO:0008006" key="4">
    <source>
        <dbReference type="Google" id="ProtNLM"/>
    </source>
</evidence>
<dbReference type="InterPro" id="IPR037873">
    <property type="entry name" value="BamE-like"/>
</dbReference>
<evidence type="ECO:0000313" key="3">
    <source>
        <dbReference type="EMBL" id="HGF35619.1"/>
    </source>
</evidence>
<organism evidence="3">
    <name type="scientific">Desulfobacca acetoxidans</name>
    <dbReference type="NCBI Taxonomy" id="60893"/>
    <lineage>
        <taxon>Bacteria</taxon>
        <taxon>Pseudomonadati</taxon>
        <taxon>Thermodesulfobacteriota</taxon>
        <taxon>Desulfobaccia</taxon>
        <taxon>Desulfobaccales</taxon>
        <taxon>Desulfobaccaceae</taxon>
        <taxon>Desulfobacca</taxon>
    </lineage>
</organism>
<dbReference type="PROSITE" id="PS51257">
    <property type="entry name" value="PROKAR_LIPOPROTEIN"/>
    <property type="match status" value="1"/>
</dbReference>
<evidence type="ECO:0000256" key="2">
    <source>
        <dbReference type="SAM" id="MobiDB-lite"/>
    </source>
</evidence>
<name>A0A7C3V9R8_9BACT</name>
<feature type="compositionally biased region" description="Pro residues" evidence="2">
    <location>
        <begin position="130"/>
        <end position="139"/>
    </location>
</feature>
<protein>
    <recommendedName>
        <fullName evidence="4">Outer membrane protein assembly factor BamE</fullName>
    </recommendedName>
</protein>
<proteinExistence type="predicted"/>
<evidence type="ECO:0000256" key="1">
    <source>
        <dbReference type="ARBA" id="ARBA00022729"/>
    </source>
</evidence>
<reference evidence="3" key="1">
    <citation type="journal article" date="2020" name="mSystems">
        <title>Genome- and Community-Level Interaction Insights into Carbon Utilization and Element Cycling Functions of Hydrothermarchaeota in Hydrothermal Sediment.</title>
        <authorList>
            <person name="Zhou Z."/>
            <person name="Liu Y."/>
            <person name="Xu W."/>
            <person name="Pan J."/>
            <person name="Luo Z.H."/>
            <person name="Li M."/>
        </authorList>
    </citation>
    <scope>NUCLEOTIDE SEQUENCE [LARGE SCALE GENOMIC DNA]</scope>
    <source>
        <strain evidence="3">SpSt-897</strain>
    </source>
</reference>
<dbReference type="Gene3D" id="3.30.1450.10">
    <property type="match status" value="1"/>
</dbReference>
<feature type="region of interest" description="Disordered" evidence="2">
    <location>
        <begin position="117"/>
        <end position="155"/>
    </location>
</feature>
<gene>
    <name evidence="3" type="ORF">ENW96_14770</name>
</gene>
<dbReference type="AlphaFoldDB" id="A0A7C3V9R8"/>
<dbReference type="EMBL" id="DTMF01000356">
    <property type="protein sequence ID" value="HGF35619.1"/>
    <property type="molecule type" value="Genomic_DNA"/>
</dbReference>